<dbReference type="InterPro" id="IPR050361">
    <property type="entry name" value="MPP/UQCRC_Complex"/>
</dbReference>
<evidence type="ECO:0000313" key="3">
    <source>
        <dbReference type="EMBL" id="CAH7666341.1"/>
    </source>
</evidence>
<dbReference type="Pfam" id="PF00675">
    <property type="entry name" value="Peptidase_M16"/>
    <property type="match status" value="1"/>
</dbReference>
<reference evidence="3" key="1">
    <citation type="submission" date="2022-06" db="EMBL/GenBank/DDBJ databases">
        <authorList>
            <consortium name="SYNGENTA / RWTH Aachen University"/>
        </authorList>
    </citation>
    <scope>NUCLEOTIDE SEQUENCE</scope>
</reference>
<evidence type="ECO:0000313" key="4">
    <source>
        <dbReference type="Proteomes" id="UP001153365"/>
    </source>
</evidence>
<comment type="caution">
    <text evidence="3">The sequence shown here is derived from an EMBL/GenBank/DDBJ whole genome shotgun (WGS) entry which is preliminary data.</text>
</comment>
<gene>
    <name evidence="3" type="ORF">PPACK8108_LOCUS692</name>
</gene>
<feature type="domain" description="Peptidase M16 N-terminal" evidence="2">
    <location>
        <begin position="1"/>
        <end position="62"/>
    </location>
</feature>
<protein>
    <recommendedName>
        <fullName evidence="2">Peptidase M16 N-terminal domain-containing protein</fullName>
    </recommendedName>
</protein>
<dbReference type="EMBL" id="CALTRL010000099">
    <property type="protein sequence ID" value="CAH7666341.1"/>
    <property type="molecule type" value="Genomic_DNA"/>
</dbReference>
<comment type="similarity">
    <text evidence="1">Belongs to the peptidase M16 family.</text>
</comment>
<keyword evidence="4" id="KW-1185">Reference proteome</keyword>
<dbReference type="Gene3D" id="3.30.830.10">
    <property type="entry name" value="Metalloenzyme, LuxS/M16 peptidase-like"/>
    <property type="match status" value="1"/>
</dbReference>
<dbReference type="Proteomes" id="UP001153365">
    <property type="component" value="Unassembled WGS sequence"/>
</dbReference>
<dbReference type="GO" id="GO:0005739">
    <property type="term" value="C:mitochondrion"/>
    <property type="evidence" value="ECO:0007669"/>
    <property type="project" value="TreeGrafter"/>
</dbReference>
<dbReference type="InterPro" id="IPR011249">
    <property type="entry name" value="Metalloenz_LuxS/M16"/>
</dbReference>
<proteinExistence type="inferred from homology"/>
<dbReference type="PANTHER" id="PTHR11851">
    <property type="entry name" value="METALLOPROTEASE"/>
    <property type="match status" value="1"/>
</dbReference>
<dbReference type="GO" id="GO:0046872">
    <property type="term" value="F:metal ion binding"/>
    <property type="evidence" value="ECO:0007669"/>
    <property type="project" value="InterPro"/>
</dbReference>
<evidence type="ECO:0000259" key="2">
    <source>
        <dbReference type="Pfam" id="PF00675"/>
    </source>
</evidence>
<sequence>MSVLSDTTLNPLLLQSELSVEQEAAEWEVNEINKKPEYMIPKLLHKIAYPNNTLGLPLICPRDRRSTTLEILWEYRKLFYRLERIVVAGVGVEHDDFLRHTKRYFGNFRE</sequence>
<organism evidence="3 4">
    <name type="scientific">Phakopsora pachyrhizi</name>
    <name type="common">Asian soybean rust disease fungus</name>
    <dbReference type="NCBI Taxonomy" id="170000"/>
    <lineage>
        <taxon>Eukaryota</taxon>
        <taxon>Fungi</taxon>
        <taxon>Dikarya</taxon>
        <taxon>Basidiomycota</taxon>
        <taxon>Pucciniomycotina</taxon>
        <taxon>Pucciniomycetes</taxon>
        <taxon>Pucciniales</taxon>
        <taxon>Phakopsoraceae</taxon>
        <taxon>Phakopsora</taxon>
    </lineage>
</organism>
<dbReference type="SUPFAM" id="SSF63411">
    <property type="entry name" value="LuxS/MPP-like metallohydrolase"/>
    <property type="match status" value="1"/>
</dbReference>
<dbReference type="AlphaFoldDB" id="A0AAV0AH17"/>
<name>A0AAV0AH17_PHAPC</name>
<dbReference type="PANTHER" id="PTHR11851:SF49">
    <property type="entry name" value="MITOCHONDRIAL-PROCESSING PEPTIDASE SUBUNIT ALPHA"/>
    <property type="match status" value="1"/>
</dbReference>
<evidence type="ECO:0000256" key="1">
    <source>
        <dbReference type="ARBA" id="ARBA00007261"/>
    </source>
</evidence>
<accession>A0AAV0AH17</accession>
<dbReference type="GO" id="GO:0006627">
    <property type="term" value="P:protein processing involved in protein targeting to mitochondrion"/>
    <property type="evidence" value="ECO:0007669"/>
    <property type="project" value="TreeGrafter"/>
</dbReference>
<dbReference type="InterPro" id="IPR011765">
    <property type="entry name" value="Pept_M16_N"/>
</dbReference>